<reference evidence="19" key="1">
    <citation type="submission" date="2023-10" db="EMBL/GenBank/DDBJ databases">
        <title>Whole Genome based description of the genera Actinobaculum and Actinotignum reveals a complex phylogenetic relationship within the species included in the genus Actinotignum.</title>
        <authorList>
            <person name="Jensen C.S."/>
            <person name="Dargis R."/>
            <person name="Kemp M."/>
            <person name="Christensen J.J."/>
        </authorList>
    </citation>
    <scope>NUCLEOTIDE SEQUENCE</scope>
    <source>
        <strain evidence="19">SLA_B511</strain>
    </source>
</reference>
<keyword evidence="4 14" id="KW-0963">Cytoplasm</keyword>
<dbReference type="PANTHER" id="PTHR43445">
    <property type="entry name" value="UDP-N-ACETYLMURAMATE--L-ALANINE LIGASE-RELATED"/>
    <property type="match status" value="1"/>
</dbReference>
<dbReference type="InterPro" id="IPR005758">
    <property type="entry name" value="UDP-N-AcMur_Ala_ligase_MurC"/>
</dbReference>
<comment type="subcellular location">
    <subcellularLocation>
        <location evidence="1 14">Cytoplasm</location>
    </subcellularLocation>
</comment>
<dbReference type="GO" id="GO:0071555">
    <property type="term" value="P:cell wall organization"/>
    <property type="evidence" value="ECO:0007669"/>
    <property type="project" value="UniProtKB-KW"/>
</dbReference>
<dbReference type="GO" id="GO:0051301">
    <property type="term" value="P:cell division"/>
    <property type="evidence" value="ECO:0007669"/>
    <property type="project" value="UniProtKB-KW"/>
</dbReference>
<dbReference type="Gene3D" id="3.90.190.20">
    <property type="entry name" value="Mur ligase, C-terminal domain"/>
    <property type="match status" value="1"/>
</dbReference>
<comment type="catalytic activity">
    <reaction evidence="13 14">
        <text>UDP-N-acetyl-alpha-D-muramate + L-alanine + ATP = UDP-N-acetyl-alpha-D-muramoyl-L-alanine + ADP + phosphate + H(+)</text>
        <dbReference type="Rhea" id="RHEA:23372"/>
        <dbReference type="ChEBI" id="CHEBI:15378"/>
        <dbReference type="ChEBI" id="CHEBI:30616"/>
        <dbReference type="ChEBI" id="CHEBI:43474"/>
        <dbReference type="ChEBI" id="CHEBI:57972"/>
        <dbReference type="ChEBI" id="CHEBI:70757"/>
        <dbReference type="ChEBI" id="CHEBI:83898"/>
        <dbReference type="ChEBI" id="CHEBI:456216"/>
        <dbReference type="EC" id="6.3.2.8"/>
    </reaction>
</comment>
<evidence type="ECO:0000256" key="12">
    <source>
        <dbReference type="ARBA" id="ARBA00023316"/>
    </source>
</evidence>
<dbReference type="GO" id="GO:0008360">
    <property type="term" value="P:regulation of cell shape"/>
    <property type="evidence" value="ECO:0007669"/>
    <property type="project" value="UniProtKB-KW"/>
</dbReference>
<dbReference type="InterPro" id="IPR000713">
    <property type="entry name" value="Mur_ligase_N"/>
</dbReference>
<proteinExistence type="inferred from homology"/>
<dbReference type="Pfam" id="PF01225">
    <property type="entry name" value="Mur_ligase"/>
    <property type="match status" value="1"/>
</dbReference>
<protein>
    <recommendedName>
        <fullName evidence="3 14">UDP-N-acetylmuramate--L-alanine ligase</fullName>
        <ecNumber evidence="3 14">6.3.2.8</ecNumber>
    </recommendedName>
    <alternativeName>
        <fullName evidence="14">UDP-N-acetylmuramoyl-L-alanine synthetase</fullName>
    </alternativeName>
</protein>
<dbReference type="HAMAP" id="MF_00046">
    <property type="entry name" value="MurC"/>
    <property type="match status" value="1"/>
</dbReference>
<evidence type="ECO:0000256" key="5">
    <source>
        <dbReference type="ARBA" id="ARBA00022598"/>
    </source>
</evidence>
<accession>A0AAW9HM44</accession>
<feature type="domain" description="Mur ligase C-terminal" evidence="17">
    <location>
        <begin position="348"/>
        <end position="474"/>
    </location>
</feature>
<sequence>MHNTEIAPYSAFYLIGMGGAGMSVVAELLLAEGFTVAGSDMHDSLRLGELRSKGATVFIGQRVCHVPAGYVVVVSTAIKDDNPDLAGARAQGNTVIHRSQALAFACGGRDFVAVAGAHGKTTTSGMIACALAFAGSDPSWAIGSSIAGLGSGGHLGKGGVFVAEADESDGSFLNYSPRVSLVTNVEPDHLDHYGSREAFEEVFVEFSRRLVSGGVLIVCSDDDGARRLGMHAVKDNLRVISYGRGQGVPGAEKHVLLRDAGSHTRGQGNGAGYCDVSNSGKDTGSDARSGEGNCSTIVEGFREVPLKLNVPGHHNELNAVGAWAVGVELGVHPETMAKGLETFRGTGRRFEWKGEVGGISVFDDYAHHPTEVAATLQAAREKAGEGRVLVVFQPHLYSRTRAFAKEFAKALETADVAIVAGVYGAREQPFDGIEGSTITDNMAHGRFIPDRFEAGLALLEQARPGDIVLTMGAGDITDVAPILVERLERR</sequence>
<keyword evidence="11 14" id="KW-0131">Cell cycle</keyword>
<dbReference type="GO" id="GO:0009252">
    <property type="term" value="P:peptidoglycan biosynthetic process"/>
    <property type="evidence" value="ECO:0007669"/>
    <property type="project" value="UniProtKB-UniRule"/>
</dbReference>
<evidence type="ECO:0000313" key="19">
    <source>
        <dbReference type="EMBL" id="MDY5154941.1"/>
    </source>
</evidence>
<keyword evidence="6 14" id="KW-0132">Cell division</keyword>
<dbReference type="SUPFAM" id="SSF51984">
    <property type="entry name" value="MurCD N-terminal domain"/>
    <property type="match status" value="1"/>
</dbReference>
<comment type="caution">
    <text evidence="19">The sequence shown here is derived from an EMBL/GenBank/DDBJ whole genome shotgun (WGS) entry which is preliminary data.</text>
</comment>
<feature type="domain" description="Mur ligase N-terminal catalytic" evidence="16">
    <location>
        <begin position="13"/>
        <end position="103"/>
    </location>
</feature>
<keyword evidence="10 14" id="KW-0573">Peptidoglycan synthesis</keyword>
<dbReference type="RefSeq" id="WP_308807111.1">
    <property type="nucleotide sequence ID" value="NZ_CAMYCL010000047.1"/>
</dbReference>
<evidence type="ECO:0000256" key="3">
    <source>
        <dbReference type="ARBA" id="ARBA00012211"/>
    </source>
</evidence>
<dbReference type="Proteomes" id="UP001281731">
    <property type="component" value="Unassembled WGS sequence"/>
</dbReference>
<dbReference type="EC" id="6.3.2.8" evidence="3 14"/>
<comment type="pathway">
    <text evidence="2 14">Cell wall biogenesis; peptidoglycan biosynthesis.</text>
</comment>
<evidence type="ECO:0000256" key="11">
    <source>
        <dbReference type="ARBA" id="ARBA00023306"/>
    </source>
</evidence>
<dbReference type="SUPFAM" id="SSF53623">
    <property type="entry name" value="MurD-like peptide ligases, catalytic domain"/>
    <property type="match status" value="1"/>
</dbReference>
<evidence type="ECO:0000256" key="8">
    <source>
        <dbReference type="ARBA" id="ARBA00022840"/>
    </source>
</evidence>
<dbReference type="InterPro" id="IPR036565">
    <property type="entry name" value="Mur-like_cat_sf"/>
</dbReference>
<dbReference type="InterPro" id="IPR050061">
    <property type="entry name" value="MurCDEF_pg_biosynth"/>
</dbReference>
<feature type="binding site" evidence="14">
    <location>
        <begin position="116"/>
        <end position="122"/>
    </location>
    <ligand>
        <name>ATP</name>
        <dbReference type="ChEBI" id="CHEBI:30616"/>
    </ligand>
</feature>
<evidence type="ECO:0000256" key="7">
    <source>
        <dbReference type="ARBA" id="ARBA00022741"/>
    </source>
</evidence>
<keyword evidence="9 14" id="KW-0133">Cell shape</keyword>
<name>A0AAW9HM44_9ACTO</name>
<evidence type="ECO:0000256" key="4">
    <source>
        <dbReference type="ARBA" id="ARBA00022490"/>
    </source>
</evidence>
<evidence type="ECO:0000256" key="14">
    <source>
        <dbReference type="HAMAP-Rule" id="MF_00046"/>
    </source>
</evidence>
<evidence type="ECO:0000259" key="17">
    <source>
        <dbReference type="Pfam" id="PF02875"/>
    </source>
</evidence>
<dbReference type="GO" id="GO:0005737">
    <property type="term" value="C:cytoplasm"/>
    <property type="evidence" value="ECO:0007669"/>
    <property type="project" value="UniProtKB-SubCell"/>
</dbReference>
<evidence type="ECO:0000256" key="9">
    <source>
        <dbReference type="ARBA" id="ARBA00022960"/>
    </source>
</evidence>
<evidence type="ECO:0000313" key="20">
    <source>
        <dbReference type="Proteomes" id="UP001281731"/>
    </source>
</evidence>
<keyword evidence="5 14" id="KW-0436">Ligase</keyword>
<dbReference type="GO" id="GO:0008763">
    <property type="term" value="F:UDP-N-acetylmuramate-L-alanine ligase activity"/>
    <property type="evidence" value="ECO:0007669"/>
    <property type="project" value="UniProtKB-UniRule"/>
</dbReference>
<dbReference type="Pfam" id="PF08245">
    <property type="entry name" value="Mur_ligase_M"/>
    <property type="match status" value="1"/>
</dbReference>
<evidence type="ECO:0000256" key="15">
    <source>
        <dbReference type="SAM" id="MobiDB-lite"/>
    </source>
</evidence>
<dbReference type="Pfam" id="PF02875">
    <property type="entry name" value="Mur_ligase_C"/>
    <property type="match status" value="1"/>
</dbReference>
<comment type="similarity">
    <text evidence="14">Belongs to the MurCDEF family.</text>
</comment>
<keyword evidence="8 14" id="KW-0067">ATP-binding</keyword>
<evidence type="ECO:0000256" key="13">
    <source>
        <dbReference type="ARBA" id="ARBA00047833"/>
    </source>
</evidence>
<keyword evidence="12 14" id="KW-0961">Cell wall biogenesis/degradation</keyword>
<evidence type="ECO:0000256" key="10">
    <source>
        <dbReference type="ARBA" id="ARBA00022984"/>
    </source>
</evidence>
<dbReference type="AlphaFoldDB" id="A0AAW9HM44"/>
<organism evidence="19 20">
    <name type="scientific">Actinotignum urinale</name>
    <dbReference type="NCBI Taxonomy" id="190146"/>
    <lineage>
        <taxon>Bacteria</taxon>
        <taxon>Bacillati</taxon>
        <taxon>Actinomycetota</taxon>
        <taxon>Actinomycetes</taxon>
        <taxon>Actinomycetales</taxon>
        <taxon>Actinomycetaceae</taxon>
        <taxon>Actinotignum</taxon>
    </lineage>
</organism>
<dbReference type="GO" id="GO:0005524">
    <property type="term" value="F:ATP binding"/>
    <property type="evidence" value="ECO:0007669"/>
    <property type="project" value="UniProtKB-UniRule"/>
</dbReference>
<dbReference type="InterPro" id="IPR036615">
    <property type="entry name" value="Mur_ligase_C_dom_sf"/>
</dbReference>
<evidence type="ECO:0000256" key="6">
    <source>
        <dbReference type="ARBA" id="ARBA00022618"/>
    </source>
</evidence>
<feature type="region of interest" description="Disordered" evidence="15">
    <location>
        <begin position="262"/>
        <end position="292"/>
    </location>
</feature>
<evidence type="ECO:0000259" key="18">
    <source>
        <dbReference type="Pfam" id="PF08245"/>
    </source>
</evidence>
<comment type="function">
    <text evidence="14">Cell wall formation.</text>
</comment>
<dbReference type="InterPro" id="IPR004101">
    <property type="entry name" value="Mur_ligase_C"/>
</dbReference>
<dbReference type="PANTHER" id="PTHR43445:SF3">
    <property type="entry name" value="UDP-N-ACETYLMURAMATE--L-ALANINE LIGASE"/>
    <property type="match status" value="1"/>
</dbReference>
<keyword evidence="7 14" id="KW-0547">Nucleotide-binding</keyword>
<evidence type="ECO:0000256" key="2">
    <source>
        <dbReference type="ARBA" id="ARBA00004752"/>
    </source>
</evidence>
<dbReference type="SUPFAM" id="SSF53244">
    <property type="entry name" value="MurD-like peptide ligases, peptide-binding domain"/>
    <property type="match status" value="1"/>
</dbReference>
<feature type="domain" description="Mur ligase central" evidence="18">
    <location>
        <begin position="114"/>
        <end position="325"/>
    </location>
</feature>
<dbReference type="Gene3D" id="3.40.50.720">
    <property type="entry name" value="NAD(P)-binding Rossmann-like Domain"/>
    <property type="match status" value="1"/>
</dbReference>
<evidence type="ECO:0000259" key="16">
    <source>
        <dbReference type="Pfam" id="PF01225"/>
    </source>
</evidence>
<dbReference type="InterPro" id="IPR013221">
    <property type="entry name" value="Mur_ligase_cen"/>
</dbReference>
<evidence type="ECO:0000256" key="1">
    <source>
        <dbReference type="ARBA" id="ARBA00004496"/>
    </source>
</evidence>
<gene>
    <name evidence="14" type="primary">murC</name>
    <name evidence="19" type="ORF">R6G80_04280</name>
</gene>
<dbReference type="EMBL" id="JAWNGC010000004">
    <property type="protein sequence ID" value="MDY5154941.1"/>
    <property type="molecule type" value="Genomic_DNA"/>
</dbReference>
<dbReference type="Gene3D" id="3.40.1190.10">
    <property type="entry name" value="Mur-like, catalytic domain"/>
    <property type="match status" value="1"/>
</dbReference>